<proteinExistence type="predicted"/>
<feature type="transmembrane region" description="Helical" evidence="1">
    <location>
        <begin position="101"/>
        <end position="122"/>
    </location>
</feature>
<name>A0A5P1FKJ0_ASPOF</name>
<feature type="transmembrane region" description="Helical" evidence="1">
    <location>
        <begin position="37"/>
        <end position="54"/>
    </location>
</feature>
<accession>A0A5P1FKJ0</accession>
<protein>
    <submittedName>
        <fullName evidence="2">Uncharacterized protein</fullName>
    </submittedName>
</protein>
<dbReference type="PANTHER" id="PTHR36353:SF1">
    <property type="entry name" value="TRANSMEMBRANE PROTEIN"/>
    <property type="match status" value="1"/>
</dbReference>
<dbReference type="InterPro" id="IPR056715">
    <property type="entry name" value="DUF7813"/>
</dbReference>
<keyword evidence="1" id="KW-1133">Transmembrane helix</keyword>
<gene>
    <name evidence="2" type="ORF">A4U43_C02F3100</name>
</gene>
<dbReference type="AlphaFoldDB" id="A0A5P1FKJ0"/>
<feature type="transmembrane region" description="Helical" evidence="1">
    <location>
        <begin position="280"/>
        <end position="299"/>
    </location>
</feature>
<evidence type="ECO:0000256" key="1">
    <source>
        <dbReference type="SAM" id="Phobius"/>
    </source>
</evidence>
<feature type="transmembrane region" description="Helical" evidence="1">
    <location>
        <begin position="167"/>
        <end position="187"/>
    </location>
</feature>
<dbReference type="EMBL" id="CM007382">
    <property type="protein sequence ID" value="ONK77100.1"/>
    <property type="molecule type" value="Genomic_DNA"/>
</dbReference>
<organism evidence="2 3">
    <name type="scientific">Asparagus officinalis</name>
    <name type="common">Garden asparagus</name>
    <dbReference type="NCBI Taxonomy" id="4686"/>
    <lineage>
        <taxon>Eukaryota</taxon>
        <taxon>Viridiplantae</taxon>
        <taxon>Streptophyta</taxon>
        <taxon>Embryophyta</taxon>
        <taxon>Tracheophyta</taxon>
        <taxon>Spermatophyta</taxon>
        <taxon>Magnoliopsida</taxon>
        <taxon>Liliopsida</taxon>
        <taxon>Asparagales</taxon>
        <taxon>Asparagaceae</taxon>
        <taxon>Asparagoideae</taxon>
        <taxon>Asparagus</taxon>
    </lineage>
</organism>
<dbReference type="Pfam" id="PF25105">
    <property type="entry name" value="DUF7813"/>
    <property type="match status" value="1"/>
</dbReference>
<dbReference type="Gramene" id="ONK77100">
    <property type="protein sequence ID" value="ONK77100"/>
    <property type="gene ID" value="A4U43_C02F3100"/>
</dbReference>
<evidence type="ECO:0000313" key="2">
    <source>
        <dbReference type="EMBL" id="ONK77100.1"/>
    </source>
</evidence>
<keyword evidence="1" id="KW-0812">Transmembrane</keyword>
<evidence type="ECO:0000313" key="3">
    <source>
        <dbReference type="Proteomes" id="UP000243459"/>
    </source>
</evidence>
<dbReference type="PANTHER" id="PTHR36353">
    <property type="entry name" value="TRANSMEMBRANE PROTEIN"/>
    <property type="match status" value="1"/>
</dbReference>
<dbReference type="Proteomes" id="UP000243459">
    <property type="component" value="Chromosome 2"/>
</dbReference>
<keyword evidence="1" id="KW-0472">Membrane</keyword>
<sequence>MNDPLLDSPSQQAPPALELNTIKDILVRSFSVFGHKLCPLLTCATFLLIFRLILTTTTSTIIDTINTNSSIQSFISSFFDNPQSKAINVCFSDHCRDVPQIVYILVIALCIKLFLLIAYLIAYQMVIGTAFFAVSEYYVGQVDRLECSTPKTIFSGVRIGAFRLKKFLFLLWFLRQSLILLLCHIVLGDGTLNKSDMVSFATEAMLMSYTYTAPIPIVSTTTDKLATIRIAWGFLESVLLPYILFVPSVLVMGNVGLGFAVREGSSLGHVVSSRDLVIKIHETIVCGAIGANVWFYVLGTMFAKVFMAIAEVYFLVMYIVLFLSAKMKEREEGDQEGRRFGHVDLQMFVDCWDVKHVLQRIRAGGR</sequence>
<feature type="transmembrane region" description="Helical" evidence="1">
    <location>
        <begin position="305"/>
        <end position="325"/>
    </location>
</feature>
<reference evidence="3" key="1">
    <citation type="journal article" date="2017" name="Nat. Commun.">
        <title>The asparagus genome sheds light on the origin and evolution of a young Y chromosome.</title>
        <authorList>
            <person name="Harkess A."/>
            <person name="Zhou J."/>
            <person name="Xu C."/>
            <person name="Bowers J.E."/>
            <person name="Van der Hulst R."/>
            <person name="Ayyampalayam S."/>
            <person name="Mercati F."/>
            <person name="Riccardi P."/>
            <person name="McKain M.R."/>
            <person name="Kakrana A."/>
            <person name="Tang H."/>
            <person name="Ray J."/>
            <person name="Groenendijk J."/>
            <person name="Arikit S."/>
            <person name="Mathioni S.M."/>
            <person name="Nakano M."/>
            <person name="Shan H."/>
            <person name="Telgmann-Rauber A."/>
            <person name="Kanno A."/>
            <person name="Yue Z."/>
            <person name="Chen H."/>
            <person name="Li W."/>
            <person name="Chen Y."/>
            <person name="Xu X."/>
            <person name="Zhang Y."/>
            <person name="Luo S."/>
            <person name="Chen H."/>
            <person name="Gao J."/>
            <person name="Mao Z."/>
            <person name="Pires J.C."/>
            <person name="Luo M."/>
            <person name="Kudrna D."/>
            <person name="Wing R.A."/>
            <person name="Meyers B.C."/>
            <person name="Yi K."/>
            <person name="Kong H."/>
            <person name="Lavrijsen P."/>
            <person name="Sunseri F."/>
            <person name="Falavigna A."/>
            <person name="Ye Y."/>
            <person name="Leebens-Mack J.H."/>
            <person name="Chen G."/>
        </authorList>
    </citation>
    <scope>NUCLEOTIDE SEQUENCE [LARGE SCALE GENOMIC DNA]</scope>
    <source>
        <strain evidence="3">cv. DH0086</strain>
    </source>
</reference>
<keyword evidence="3" id="KW-1185">Reference proteome</keyword>
<feature type="transmembrane region" description="Helical" evidence="1">
    <location>
        <begin position="239"/>
        <end position="260"/>
    </location>
</feature>
<dbReference type="OrthoDB" id="1295726at2759"/>